<protein>
    <recommendedName>
        <fullName evidence="4">DUF2721 domain-containing protein</fullName>
    </recommendedName>
</protein>
<dbReference type="Pfam" id="PF11026">
    <property type="entry name" value="DUF2721"/>
    <property type="match status" value="1"/>
</dbReference>
<keyword evidence="1" id="KW-0812">Transmembrane</keyword>
<dbReference type="AlphaFoldDB" id="A0A1H5DVL9"/>
<keyword evidence="1" id="KW-0472">Membrane</keyword>
<sequence>MLETPSVTQLSQVISHAIAPAFILGAVAGFISVLVTRLNRIIDRCRVVGFHEGAEPTKERVYPDMSQLNRRAALINRALFWAVASALVTILLMIVAFVDAFFELPHERGVALLFTLALILFGVSLISFAREIRIAIMDPNNYD</sequence>
<feature type="transmembrane region" description="Helical" evidence="1">
    <location>
        <begin position="78"/>
        <end position="98"/>
    </location>
</feature>
<reference evidence="2 3" key="1">
    <citation type="submission" date="2016-10" db="EMBL/GenBank/DDBJ databases">
        <authorList>
            <person name="de Groot N.N."/>
        </authorList>
    </citation>
    <scope>NUCLEOTIDE SEQUENCE [LARGE SCALE GENOMIC DNA]</scope>
    <source>
        <strain evidence="2 3">MT12</strain>
    </source>
</reference>
<dbReference type="RefSeq" id="WP_092122838.1">
    <property type="nucleotide sequence ID" value="NZ_FNTH01000001.1"/>
</dbReference>
<evidence type="ECO:0000313" key="3">
    <source>
        <dbReference type="Proteomes" id="UP000198992"/>
    </source>
</evidence>
<feature type="transmembrane region" description="Helical" evidence="1">
    <location>
        <begin position="110"/>
        <end position="129"/>
    </location>
</feature>
<dbReference type="Proteomes" id="UP000198992">
    <property type="component" value="Unassembled WGS sequence"/>
</dbReference>
<feature type="transmembrane region" description="Helical" evidence="1">
    <location>
        <begin position="13"/>
        <end position="36"/>
    </location>
</feature>
<proteinExistence type="predicted"/>
<gene>
    <name evidence="2" type="ORF">SAMN05444164_5948</name>
</gene>
<dbReference type="OrthoDB" id="8117177at2"/>
<dbReference type="InterPro" id="IPR021279">
    <property type="entry name" value="DUF2721"/>
</dbReference>
<keyword evidence="1" id="KW-1133">Transmembrane helix</keyword>
<evidence type="ECO:0000313" key="2">
    <source>
        <dbReference type="EMBL" id="SED82816.1"/>
    </source>
</evidence>
<dbReference type="EMBL" id="FNTH01000001">
    <property type="protein sequence ID" value="SED82816.1"/>
    <property type="molecule type" value="Genomic_DNA"/>
</dbReference>
<evidence type="ECO:0008006" key="4">
    <source>
        <dbReference type="Google" id="ProtNLM"/>
    </source>
</evidence>
<accession>A0A1H5DVL9</accession>
<organism evidence="2 3">
    <name type="scientific">Bradyrhizobium erythrophlei</name>
    <dbReference type="NCBI Taxonomy" id="1437360"/>
    <lineage>
        <taxon>Bacteria</taxon>
        <taxon>Pseudomonadati</taxon>
        <taxon>Pseudomonadota</taxon>
        <taxon>Alphaproteobacteria</taxon>
        <taxon>Hyphomicrobiales</taxon>
        <taxon>Nitrobacteraceae</taxon>
        <taxon>Bradyrhizobium</taxon>
    </lineage>
</organism>
<evidence type="ECO:0000256" key="1">
    <source>
        <dbReference type="SAM" id="Phobius"/>
    </source>
</evidence>
<name>A0A1H5DVL9_9BRAD</name>